<protein>
    <recommendedName>
        <fullName evidence="3">Reverse transcriptase domain-containing protein</fullName>
    </recommendedName>
</protein>
<dbReference type="AlphaFoldDB" id="A0A4Y2UJX4"/>
<organism evidence="1 2">
    <name type="scientific">Araneus ventricosus</name>
    <name type="common">Orbweaver spider</name>
    <name type="synonym">Epeira ventricosa</name>
    <dbReference type="NCBI Taxonomy" id="182803"/>
    <lineage>
        <taxon>Eukaryota</taxon>
        <taxon>Metazoa</taxon>
        <taxon>Ecdysozoa</taxon>
        <taxon>Arthropoda</taxon>
        <taxon>Chelicerata</taxon>
        <taxon>Arachnida</taxon>
        <taxon>Araneae</taxon>
        <taxon>Araneomorphae</taxon>
        <taxon>Entelegynae</taxon>
        <taxon>Araneoidea</taxon>
        <taxon>Araneidae</taxon>
        <taxon>Araneus</taxon>
    </lineage>
</organism>
<dbReference type="OrthoDB" id="412793at2759"/>
<evidence type="ECO:0000313" key="1">
    <source>
        <dbReference type="EMBL" id="GBO11956.1"/>
    </source>
</evidence>
<evidence type="ECO:0000313" key="2">
    <source>
        <dbReference type="Proteomes" id="UP000499080"/>
    </source>
</evidence>
<reference evidence="1 2" key="1">
    <citation type="journal article" date="2019" name="Sci. Rep.">
        <title>Orb-weaving spider Araneus ventricosus genome elucidates the spidroin gene catalogue.</title>
        <authorList>
            <person name="Kono N."/>
            <person name="Nakamura H."/>
            <person name="Ohtoshi R."/>
            <person name="Moran D.A.P."/>
            <person name="Shinohara A."/>
            <person name="Yoshida Y."/>
            <person name="Fujiwara M."/>
            <person name="Mori M."/>
            <person name="Tomita M."/>
            <person name="Arakawa K."/>
        </authorList>
    </citation>
    <scope>NUCLEOTIDE SEQUENCE [LARGE SCALE GENOMIC DNA]</scope>
</reference>
<dbReference type="EMBL" id="BGPR01036649">
    <property type="protein sequence ID" value="GBO11956.1"/>
    <property type="molecule type" value="Genomic_DNA"/>
</dbReference>
<proteinExistence type="predicted"/>
<keyword evidence="2" id="KW-1185">Reference proteome</keyword>
<sequence length="119" mass="13633">MNTTLDEVKKCFPRGRFAPGPDLVTVRELREVPIWDLIKIFNIFLFRRRISECLCQSRTIFVPKKSGARLHGDYRPISLTPVLGRLFPKILAQSLAKHSSLATEQRGFIPNDGTEYFSP</sequence>
<gene>
    <name evidence="1" type="ORF">AVEN_84673_1</name>
</gene>
<comment type="caution">
    <text evidence="1">The sequence shown here is derived from an EMBL/GenBank/DDBJ whole genome shotgun (WGS) entry which is preliminary data.</text>
</comment>
<evidence type="ECO:0008006" key="3">
    <source>
        <dbReference type="Google" id="ProtNLM"/>
    </source>
</evidence>
<name>A0A4Y2UJX4_ARAVE</name>
<accession>A0A4Y2UJX4</accession>
<dbReference type="Proteomes" id="UP000499080">
    <property type="component" value="Unassembled WGS sequence"/>
</dbReference>